<evidence type="ECO:0000313" key="2">
    <source>
        <dbReference type="EMBL" id="MBS8261200.1"/>
    </source>
</evidence>
<protein>
    <submittedName>
        <fullName evidence="2">Uncharacterized protein</fullName>
    </submittedName>
</protein>
<sequence length="72" mass="8034">MPWFTLSFDSGSKIEVKMAVDVRERKGGNGFPPSLPRRHGAHSSDLRRTKTGEMLHLDSAAIKGAQNLRMRV</sequence>
<dbReference type="AlphaFoldDB" id="A0A944CEW4"/>
<name>A0A944CEW4_9HYPH</name>
<accession>A0A944CEW4</accession>
<evidence type="ECO:0000313" key="3">
    <source>
        <dbReference type="Proteomes" id="UP000705379"/>
    </source>
</evidence>
<comment type="caution">
    <text evidence="2">The sequence shown here is derived from an EMBL/GenBank/DDBJ whole genome shotgun (WGS) entry which is preliminary data.</text>
</comment>
<dbReference type="Proteomes" id="UP000705379">
    <property type="component" value="Unassembled WGS sequence"/>
</dbReference>
<reference evidence="2" key="1">
    <citation type="submission" date="2018-08" db="EMBL/GenBank/DDBJ databases">
        <authorList>
            <person name="Jin W."/>
            <person name="Wang H."/>
            <person name="Yang Y."/>
            <person name="Li M."/>
            <person name="Liu J."/>
        </authorList>
    </citation>
    <scope>NUCLEOTIDE SEQUENCE</scope>
    <source>
        <strain evidence="2">AESS21</strain>
    </source>
</reference>
<dbReference type="EMBL" id="QTKU01000003">
    <property type="protein sequence ID" value="MBS8261200.1"/>
    <property type="molecule type" value="Genomic_DNA"/>
</dbReference>
<reference evidence="2" key="2">
    <citation type="journal article" date="2021" name="Microorganisms">
        <title>Bacterial Dimethylsulfoniopropionate Biosynthesis in the East China Sea.</title>
        <authorList>
            <person name="Liu J."/>
            <person name="Zhang Y."/>
            <person name="Liu J."/>
            <person name="Zhong H."/>
            <person name="Williams B.T."/>
            <person name="Zheng Y."/>
            <person name="Curson A.R.J."/>
            <person name="Sun C."/>
            <person name="Sun H."/>
            <person name="Song D."/>
            <person name="Wagner Mackenzie B."/>
            <person name="Bermejo Martinez A."/>
            <person name="Todd J.D."/>
            <person name="Zhang X.H."/>
        </authorList>
    </citation>
    <scope>NUCLEOTIDE SEQUENCE</scope>
    <source>
        <strain evidence="2">AESS21</strain>
    </source>
</reference>
<gene>
    <name evidence="2" type="ORF">DYI23_13330</name>
</gene>
<feature type="region of interest" description="Disordered" evidence="1">
    <location>
        <begin position="25"/>
        <end position="46"/>
    </location>
</feature>
<proteinExistence type="predicted"/>
<organism evidence="2 3">
    <name type="scientific">Roseibium polysiphoniae</name>
    <dbReference type="NCBI Taxonomy" id="2571221"/>
    <lineage>
        <taxon>Bacteria</taxon>
        <taxon>Pseudomonadati</taxon>
        <taxon>Pseudomonadota</taxon>
        <taxon>Alphaproteobacteria</taxon>
        <taxon>Hyphomicrobiales</taxon>
        <taxon>Stappiaceae</taxon>
        <taxon>Roseibium</taxon>
    </lineage>
</organism>
<evidence type="ECO:0000256" key="1">
    <source>
        <dbReference type="SAM" id="MobiDB-lite"/>
    </source>
</evidence>